<feature type="transmembrane region" description="Helical" evidence="7">
    <location>
        <begin position="116"/>
        <end position="139"/>
    </location>
</feature>
<dbReference type="PANTHER" id="PTHR40074:SF2">
    <property type="entry name" value="O-ACETYLTRANSFERASE WECH"/>
    <property type="match status" value="1"/>
</dbReference>
<protein>
    <submittedName>
        <fullName evidence="9">Acyltransferase 3</fullName>
    </submittedName>
</protein>
<feature type="transmembrane region" description="Helical" evidence="7">
    <location>
        <begin position="41"/>
        <end position="58"/>
    </location>
</feature>
<feature type="transmembrane region" description="Helical" evidence="7">
    <location>
        <begin position="79"/>
        <end position="96"/>
    </location>
</feature>
<name>A0A0L6JWP8_9FIRM</name>
<feature type="transmembrane region" description="Helical" evidence="7">
    <location>
        <begin position="244"/>
        <end position="263"/>
    </location>
</feature>
<feature type="domain" description="Acyltransferase 3" evidence="8">
    <location>
        <begin position="6"/>
        <end position="331"/>
    </location>
</feature>
<dbReference type="Proteomes" id="UP000036923">
    <property type="component" value="Unassembled WGS sequence"/>
</dbReference>
<evidence type="ECO:0000256" key="1">
    <source>
        <dbReference type="ARBA" id="ARBA00004651"/>
    </source>
</evidence>
<dbReference type="InterPro" id="IPR002656">
    <property type="entry name" value="Acyl_transf_3_dom"/>
</dbReference>
<dbReference type="AlphaFoldDB" id="A0A0L6JWP8"/>
<feature type="transmembrane region" description="Helical" evidence="7">
    <location>
        <begin position="182"/>
        <end position="203"/>
    </location>
</feature>
<keyword evidence="3" id="KW-1003">Cell membrane</keyword>
<dbReference type="GO" id="GO:0005886">
    <property type="term" value="C:plasma membrane"/>
    <property type="evidence" value="ECO:0007669"/>
    <property type="project" value="UniProtKB-SubCell"/>
</dbReference>
<dbReference type="GO" id="GO:0016413">
    <property type="term" value="F:O-acetyltransferase activity"/>
    <property type="evidence" value="ECO:0007669"/>
    <property type="project" value="TreeGrafter"/>
</dbReference>
<reference evidence="10" key="1">
    <citation type="submission" date="2015-07" db="EMBL/GenBank/DDBJ databases">
        <title>Near-Complete Genome Sequence of the Cellulolytic Bacterium Bacteroides (Pseudobacteroides) cellulosolvens ATCC 35603.</title>
        <authorList>
            <person name="Dassa B."/>
            <person name="Utturkar S.M."/>
            <person name="Klingeman D.M."/>
            <person name="Hurt R.A."/>
            <person name="Keller M."/>
            <person name="Xu J."/>
            <person name="Reddy Y.H.K."/>
            <person name="Borovok I."/>
            <person name="Grinberg I.R."/>
            <person name="Lamed R."/>
            <person name="Zhivin O."/>
            <person name="Bayer E.A."/>
            <person name="Brown S.D."/>
        </authorList>
    </citation>
    <scope>NUCLEOTIDE SEQUENCE [LARGE SCALE GENOMIC DNA]</scope>
    <source>
        <strain evidence="10">DSM 2933</strain>
    </source>
</reference>
<feature type="transmembrane region" description="Helical" evidence="7">
    <location>
        <begin position="316"/>
        <end position="340"/>
    </location>
</feature>
<feature type="transmembrane region" description="Helical" evidence="7">
    <location>
        <begin position="12"/>
        <end position="29"/>
    </location>
</feature>
<dbReference type="EMBL" id="LGTC01000001">
    <property type="protein sequence ID" value="KNY30035.1"/>
    <property type="molecule type" value="Genomic_DNA"/>
</dbReference>
<evidence type="ECO:0000256" key="7">
    <source>
        <dbReference type="SAM" id="Phobius"/>
    </source>
</evidence>
<dbReference type="OrthoDB" id="569695at2"/>
<evidence type="ECO:0000256" key="6">
    <source>
        <dbReference type="ARBA" id="ARBA00023136"/>
    </source>
</evidence>
<evidence type="ECO:0000256" key="2">
    <source>
        <dbReference type="ARBA" id="ARBA00007400"/>
    </source>
</evidence>
<keyword evidence="5 7" id="KW-1133">Transmembrane helix</keyword>
<evidence type="ECO:0000313" key="10">
    <source>
        <dbReference type="Proteomes" id="UP000036923"/>
    </source>
</evidence>
<evidence type="ECO:0000259" key="8">
    <source>
        <dbReference type="Pfam" id="PF01757"/>
    </source>
</evidence>
<organism evidence="9 10">
    <name type="scientific">Pseudobacteroides cellulosolvens ATCC 35603 = DSM 2933</name>
    <dbReference type="NCBI Taxonomy" id="398512"/>
    <lineage>
        <taxon>Bacteria</taxon>
        <taxon>Bacillati</taxon>
        <taxon>Bacillota</taxon>
        <taxon>Clostridia</taxon>
        <taxon>Eubacteriales</taxon>
        <taxon>Oscillospiraceae</taxon>
        <taxon>Pseudobacteroides</taxon>
    </lineage>
</organism>
<keyword evidence="9" id="KW-0012">Acyltransferase</keyword>
<dbReference type="GO" id="GO:0009246">
    <property type="term" value="P:enterobacterial common antigen biosynthetic process"/>
    <property type="evidence" value="ECO:0007669"/>
    <property type="project" value="TreeGrafter"/>
</dbReference>
<evidence type="ECO:0000313" key="9">
    <source>
        <dbReference type="EMBL" id="KNY30035.1"/>
    </source>
</evidence>
<comment type="caution">
    <text evidence="9">The sequence shown here is derived from an EMBL/GenBank/DDBJ whole genome shotgun (WGS) entry which is preliminary data.</text>
</comment>
<dbReference type="STRING" id="398512.Bccel_5312"/>
<feature type="transmembrane region" description="Helical" evidence="7">
    <location>
        <begin position="151"/>
        <end position="176"/>
    </location>
</feature>
<feature type="transmembrane region" description="Helical" evidence="7">
    <location>
        <begin position="215"/>
        <end position="232"/>
    </location>
</feature>
<keyword evidence="4 7" id="KW-0812">Transmembrane</keyword>
<evidence type="ECO:0000256" key="4">
    <source>
        <dbReference type="ARBA" id="ARBA00022692"/>
    </source>
</evidence>
<evidence type="ECO:0000256" key="3">
    <source>
        <dbReference type="ARBA" id="ARBA00022475"/>
    </source>
</evidence>
<sequence>MKVRLYEFDFIRAISALSVIAIHTTSAYILTNDIGYVWNQLIRYAVPMFIIISGFLLYNSDRNKEMGYLSFLAKRLNKILIPYFLWSAIYALYNFRGSIIHDHSLGEIVPYYLKHLLTGIDHLYFMVIIFQLYLLYPLLKWSFKKGHDKLVLLLAFLMTFYFQLASYVSNWGYLILPKKLLVYNYISFPCWIFYFALGMYLVTHMDKWKDKVTNIKLNISLAWFICSALLIAESKITGTFESSMKPIIIVYSIITFFLFYLVSKYIATKTFIQKIFTWISEQSFIIYLSHILIMRLVRAAAYRIGFTNIWDSLSGMTLFFIVTVLSTLVFTYLLSFIPFISWLGGVSIKKQTVFNKSQELSL</sequence>
<proteinExistence type="inferred from homology"/>
<keyword evidence="9" id="KW-0808">Transferase</keyword>
<keyword evidence="6 7" id="KW-0472">Membrane</keyword>
<gene>
    <name evidence="9" type="ORF">Bccel_5312</name>
</gene>
<keyword evidence="10" id="KW-1185">Reference proteome</keyword>
<dbReference type="RefSeq" id="WP_036944837.1">
    <property type="nucleotide sequence ID" value="NZ_JQKC01000036.1"/>
</dbReference>
<feature type="transmembrane region" description="Helical" evidence="7">
    <location>
        <begin position="284"/>
        <end position="304"/>
    </location>
</feature>
<comment type="similarity">
    <text evidence="2">Belongs to the acyltransferase 3 family.</text>
</comment>
<dbReference type="Pfam" id="PF01757">
    <property type="entry name" value="Acyl_transf_3"/>
    <property type="match status" value="1"/>
</dbReference>
<dbReference type="eggNOG" id="COG1835">
    <property type="taxonomic scope" value="Bacteria"/>
</dbReference>
<comment type="subcellular location">
    <subcellularLocation>
        <location evidence="1">Cell membrane</location>
        <topology evidence="1">Multi-pass membrane protein</topology>
    </subcellularLocation>
</comment>
<evidence type="ECO:0000256" key="5">
    <source>
        <dbReference type="ARBA" id="ARBA00022989"/>
    </source>
</evidence>
<accession>A0A0L6JWP8</accession>
<dbReference type="PANTHER" id="PTHR40074">
    <property type="entry name" value="O-ACETYLTRANSFERASE WECH"/>
    <property type="match status" value="1"/>
</dbReference>